<proteinExistence type="predicted"/>
<dbReference type="Proteomes" id="UP000006695">
    <property type="component" value="Chromosome"/>
</dbReference>
<accession>A5GA33</accession>
<dbReference type="STRING" id="351605.Gura_1362"/>
<dbReference type="KEGG" id="gur:Gura_1362"/>
<evidence type="ECO:0000313" key="1">
    <source>
        <dbReference type="EMBL" id="ABQ25563.1"/>
    </source>
</evidence>
<dbReference type="HOGENOM" id="CLU_2879507_0_0_7"/>
<keyword evidence="2" id="KW-1185">Reference proteome</keyword>
<dbReference type="EMBL" id="CP000698">
    <property type="protein sequence ID" value="ABQ25563.1"/>
    <property type="molecule type" value="Genomic_DNA"/>
</dbReference>
<sequence>MITSQVANKEAYYQANPRAAGCLVRVNNGDFAFLNRDSVIDCNNAELLPKADLLKKFDPAHGF</sequence>
<gene>
    <name evidence="1" type="ordered locus">Gura_1362</name>
</gene>
<evidence type="ECO:0000313" key="2">
    <source>
        <dbReference type="Proteomes" id="UP000006695"/>
    </source>
</evidence>
<reference evidence="1 2" key="1">
    <citation type="submission" date="2007-05" db="EMBL/GenBank/DDBJ databases">
        <title>Complete sequence of Geobacter uraniireducens Rf4.</title>
        <authorList>
            <consortium name="US DOE Joint Genome Institute"/>
            <person name="Copeland A."/>
            <person name="Lucas S."/>
            <person name="Lapidus A."/>
            <person name="Barry K."/>
            <person name="Detter J.C."/>
            <person name="Glavina del Rio T."/>
            <person name="Hammon N."/>
            <person name="Israni S."/>
            <person name="Dalin E."/>
            <person name="Tice H."/>
            <person name="Pitluck S."/>
            <person name="Chertkov O."/>
            <person name="Brettin T."/>
            <person name="Bruce D."/>
            <person name="Han C."/>
            <person name="Schmutz J."/>
            <person name="Larimer F."/>
            <person name="Land M."/>
            <person name="Hauser L."/>
            <person name="Kyrpides N."/>
            <person name="Mikhailova N."/>
            <person name="Shelobolina E."/>
            <person name="Aklujkar M."/>
            <person name="Lovley D."/>
            <person name="Richardson P."/>
        </authorList>
    </citation>
    <scope>NUCLEOTIDE SEQUENCE [LARGE SCALE GENOMIC DNA]</scope>
    <source>
        <strain evidence="1 2">Rf4</strain>
    </source>
</reference>
<organism evidence="1 2">
    <name type="scientific">Geotalea uraniireducens (strain Rf4)</name>
    <name type="common">Geobacter uraniireducens</name>
    <dbReference type="NCBI Taxonomy" id="351605"/>
    <lineage>
        <taxon>Bacteria</taxon>
        <taxon>Pseudomonadati</taxon>
        <taxon>Thermodesulfobacteriota</taxon>
        <taxon>Desulfuromonadia</taxon>
        <taxon>Geobacterales</taxon>
        <taxon>Geobacteraceae</taxon>
        <taxon>Geotalea</taxon>
    </lineage>
</organism>
<name>A5GA33_GEOUR</name>
<protein>
    <submittedName>
        <fullName evidence="1">Uncharacterized protein</fullName>
    </submittedName>
</protein>
<dbReference type="AlphaFoldDB" id="A5GA33"/>